<dbReference type="PANTHER" id="PTHR45266">
    <property type="entry name" value="OXALOACETATE DECARBOXYLASE ALPHA CHAIN"/>
    <property type="match status" value="1"/>
</dbReference>
<dbReference type="Pfam" id="PF00364">
    <property type="entry name" value="Biotin_lipoyl"/>
    <property type="match status" value="1"/>
</dbReference>
<dbReference type="GO" id="GO:0006633">
    <property type="term" value="P:fatty acid biosynthetic process"/>
    <property type="evidence" value="ECO:0007669"/>
    <property type="project" value="UniProtKB-UniPathway"/>
</dbReference>
<dbReference type="InterPro" id="IPR001882">
    <property type="entry name" value="Biotin_BS"/>
</dbReference>
<evidence type="ECO:0000256" key="10">
    <source>
        <dbReference type="SAM" id="MobiDB-lite"/>
    </source>
</evidence>
<feature type="region of interest" description="Disordered" evidence="10">
    <location>
        <begin position="56"/>
        <end position="97"/>
    </location>
</feature>
<keyword evidence="6 9" id="KW-0443">Lipid metabolism</keyword>
<keyword evidence="5 9" id="KW-0276">Fatty acid metabolism</keyword>
<feature type="domain" description="Lipoyl-binding" evidence="11">
    <location>
        <begin position="87"/>
        <end position="163"/>
    </location>
</feature>
<dbReference type="AlphaFoldDB" id="A0A2T0X7I1"/>
<dbReference type="InterPro" id="IPR001249">
    <property type="entry name" value="AcCoA_biotinCC"/>
</dbReference>
<keyword evidence="4 9" id="KW-0444">Lipid biosynthesis</keyword>
<sequence>MTGSSKDAREDADVAFIEALARMLRENDLAEIEVRRDYGEDDSLKARVSRYAAQAPAAPAAAYQPAPAAPQQAAPTPSADADPADHPGTVTSPMVGTAYLAPEPGAAAFVSKGDQVAEGQTLLIVEAMKTMNQIPAPKAGTVREVLVADGDAVEFGAPLVIVD</sequence>
<comment type="caution">
    <text evidence="12">The sequence shown here is derived from an EMBL/GenBank/DDBJ whole genome shotgun (WGS) entry which is preliminary data.</text>
</comment>
<dbReference type="Gene3D" id="2.40.50.100">
    <property type="match status" value="1"/>
</dbReference>
<evidence type="ECO:0000256" key="4">
    <source>
        <dbReference type="ARBA" id="ARBA00022516"/>
    </source>
</evidence>
<dbReference type="PROSITE" id="PS50968">
    <property type="entry name" value="BIOTINYL_LIPOYL"/>
    <property type="match status" value="1"/>
</dbReference>
<reference evidence="12 13" key="1">
    <citation type="submission" date="2018-03" db="EMBL/GenBank/DDBJ databases">
        <title>Genomic Encyclopedia of Archaeal and Bacterial Type Strains, Phase II (KMG-II): from individual species to whole genera.</title>
        <authorList>
            <person name="Goeker M."/>
        </authorList>
    </citation>
    <scope>NUCLEOTIDE SEQUENCE [LARGE SCALE GENOMIC DNA]</scope>
    <source>
        <strain evidence="12 13">DSM 29318</strain>
    </source>
</reference>
<evidence type="ECO:0000256" key="2">
    <source>
        <dbReference type="ARBA" id="ARBA00005194"/>
    </source>
</evidence>
<evidence type="ECO:0000256" key="5">
    <source>
        <dbReference type="ARBA" id="ARBA00022832"/>
    </source>
</evidence>
<evidence type="ECO:0000256" key="8">
    <source>
        <dbReference type="ARBA" id="ARBA00023267"/>
    </source>
</evidence>
<keyword evidence="13" id="KW-1185">Reference proteome</keyword>
<dbReference type="Proteomes" id="UP000238801">
    <property type="component" value="Unassembled WGS sequence"/>
</dbReference>
<dbReference type="CDD" id="cd06850">
    <property type="entry name" value="biotinyl_domain"/>
    <property type="match status" value="1"/>
</dbReference>
<dbReference type="InterPro" id="IPR000089">
    <property type="entry name" value="Biotin_lipoyl"/>
</dbReference>
<comment type="pathway">
    <text evidence="2 9">Lipid metabolism; fatty acid biosynthesis.</text>
</comment>
<evidence type="ECO:0000256" key="9">
    <source>
        <dbReference type="RuleBase" id="RU364072"/>
    </source>
</evidence>
<dbReference type="GO" id="GO:0009317">
    <property type="term" value="C:acetyl-CoA carboxylase complex"/>
    <property type="evidence" value="ECO:0007669"/>
    <property type="project" value="InterPro"/>
</dbReference>
<dbReference type="FunFam" id="2.40.50.100:FF:000003">
    <property type="entry name" value="Acetyl-CoA carboxylase biotin carboxyl carrier protein"/>
    <property type="match status" value="1"/>
</dbReference>
<name>A0A2T0X7I1_9RHOB</name>
<dbReference type="InterPro" id="IPR050709">
    <property type="entry name" value="Biotin_Carboxyl_Carrier/Decarb"/>
</dbReference>
<dbReference type="PROSITE" id="PS00188">
    <property type="entry name" value="BIOTIN"/>
    <property type="match status" value="1"/>
</dbReference>
<evidence type="ECO:0000313" key="12">
    <source>
        <dbReference type="EMBL" id="PRY94855.1"/>
    </source>
</evidence>
<dbReference type="NCBIfam" id="TIGR00531">
    <property type="entry name" value="BCCP"/>
    <property type="match status" value="1"/>
</dbReference>
<organism evidence="12 13">
    <name type="scientific">Hasllibacter halocynthiae</name>
    <dbReference type="NCBI Taxonomy" id="595589"/>
    <lineage>
        <taxon>Bacteria</taxon>
        <taxon>Pseudomonadati</taxon>
        <taxon>Pseudomonadota</taxon>
        <taxon>Alphaproteobacteria</taxon>
        <taxon>Rhodobacterales</taxon>
        <taxon>Roseobacteraceae</taxon>
        <taxon>Hasllibacter</taxon>
    </lineage>
</organism>
<keyword evidence="7 9" id="KW-0275">Fatty acid biosynthesis</keyword>
<evidence type="ECO:0000259" key="11">
    <source>
        <dbReference type="PROSITE" id="PS50968"/>
    </source>
</evidence>
<keyword evidence="8 9" id="KW-0092">Biotin</keyword>
<evidence type="ECO:0000256" key="3">
    <source>
        <dbReference type="ARBA" id="ARBA00017562"/>
    </source>
</evidence>
<comment type="function">
    <text evidence="1 9">This protein is a component of the acetyl coenzyme A carboxylase complex; first, biotin carboxylase catalyzes the carboxylation of the carrier protein and then the transcarboxylase transfers the carboxyl group to form malonyl-CoA.</text>
</comment>
<dbReference type="SUPFAM" id="SSF51230">
    <property type="entry name" value="Single hybrid motif"/>
    <property type="match status" value="1"/>
</dbReference>
<evidence type="ECO:0000256" key="7">
    <source>
        <dbReference type="ARBA" id="ARBA00023160"/>
    </source>
</evidence>
<dbReference type="RefSeq" id="WP_106159312.1">
    <property type="nucleotide sequence ID" value="NZ_PVTT01000001.1"/>
</dbReference>
<evidence type="ECO:0000256" key="6">
    <source>
        <dbReference type="ARBA" id="ARBA00023098"/>
    </source>
</evidence>
<dbReference type="PANTHER" id="PTHR45266:SF3">
    <property type="entry name" value="OXALOACETATE DECARBOXYLASE ALPHA CHAIN"/>
    <property type="match status" value="1"/>
</dbReference>
<proteinExistence type="predicted"/>
<dbReference type="InterPro" id="IPR011053">
    <property type="entry name" value="Single_hybrid_motif"/>
</dbReference>
<accession>A0A2T0X7I1</accession>
<protein>
    <recommendedName>
        <fullName evidence="3 9">Biotin carboxyl carrier protein of acetyl-CoA carboxylase</fullName>
    </recommendedName>
</protein>
<dbReference type="EMBL" id="PVTT01000001">
    <property type="protein sequence ID" value="PRY94855.1"/>
    <property type="molecule type" value="Genomic_DNA"/>
</dbReference>
<dbReference type="UniPathway" id="UPA00094"/>
<dbReference type="PRINTS" id="PR01071">
    <property type="entry name" value="ACOABIOTINCC"/>
</dbReference>
<feature type="compositionally biased region" description="Low complexity" evidence="10">
    <location>
        <begin position="56"/>
        <end position="81"/>
    </location>
</feature>
<gene>
    <name evidence="12" type="ORF">BCF33_0457</name>
</gene>
<evidence type="ECO:0000256" key="1">
    <source>
        <dbReference type="ARBA" id="ARBA00003761"/>
    </source>
</evidence>
<evidence type="ECO:0000313" key="13">
    <source>
        <dbReference type="Proteomes" id="UP000238801"/>
    </source>
</evidence>
<dbReference type="OrthoDB" id="9811735at2"/>
<dbReference type="GO" id="GO:0003989">
    <property type="term" value="F:acetyl-CoA carboxylase activity"/>
    <property type="evidence" value="ECO:0007669"/>
    <property type="project" value="InterPro"/>
</dbReference>